<dbReference type="InParanoid" id="Q23E47"/>
<evidence type="ECO:0000313" key="5">
    <source>
        <dbReference type="EMBL" id="EAR94740.2"/>
    </source>
</evidence>
<name>Q23E47_TETTS</name>
<reference evidence="6" key="1">
    <citation type="journal article" date="2006" name="PLoS Biol.">
        <title>Macronuclear genome sequence of the ciliate Tetrahymena thermophila, a model eukaryote.</title>
        <authorList>
            <person name="Eisen J.A."/>
            <person name="Coyne R.S."/>
            <person name="Wu M."/>
            <person name="Wu D."/>
            <person name="Thiagarajan M."/>
            <person name="Wortman J.R."/>
            <person name="Badger J.H."/>
            <person name="Ren Q."/>
            <person name="Amedeo P."/>
            <person name="Jones K.M."/>
            <person name="Tallon L.J."/>
            <person name="Delcher A.L."/>
            <person name="Salzberg S.L."/>
            <person name="Silva J.C."/>
            <person name="Haas B.J."/>
            <person name="Majoros W.H."/>
            <person name="Farzad M."/>
            <person name="Carlton J.M."/>
            <person name="Smith R.K. Jr."/>
            <person name="Garg J."/>
            <person name="Pearlman R.E."/>
            <person name="Karrer K.M."/>
            <person name="Sun L."/>
            <person name="Manning G."/>
            <person name="Elde N.C."/>
            <person name="Turkewitz A.P."/>
            <person name="Asai D.J."/>
            <person name="Wilkes D.E."/>
            <person name="Wang Y."/>
            <person name="Cai H."/>
            <person name="Collins K."/>
            <person name="Stewart B.A."/>
            <person name="Lee S.R."/>
            <person name="Wilamowska K."/>
            <person name="Weinberg Z."/>
            <person name="Ruzzo W.L."/>
            <person name="Wloga D."/>
            <person name="Gaertig J."/>
            <person name="Frankel J."/>
            <person name="Tsao C.-C."/>
            <person name="Gorovsky M.A."/>
            <person name="Keeling P.J."/>
            <person name="Waller R.F."/>
            <person name="Patron N.J."/>
            <person name="Cherry J.M."/>
            <person name="Stover N.A."/>
            <person name="Krieger C.J."/>
            <person name="del Toro C."/>
            <person name="Ryder H.F."/>
            <person name="Williamson S.C."/>
            <person name="Barbeau R.A."/>
            <person name="Hamilton E.P."/>
            <person name="Orias E."/>
        </authorList>
    </citation>
    <scope>NUCLEOTIDE SEQUENCE [LARGE SCALE GENOMIC DNA]</scope>
    <source>
        <strain evidence="6">SB210</strain>
    </source>
</reference>
<dbReference type="PANTHER" id="PTHR46377:SF1">
    <property type="entry name" value="DUAL SPECIFICITY PROTEIN PHOSPHATASE 19"/>
    <property type="match status" value="1"/>
</dbReference>
<dbReference type="HOGENOM" id="CLU_508570_0_0_1"/>
<keyword evidence="2" id="KW-0904">Protein phosphatase</keyword>
<dbReference type="CDD" id="cd14498">
    <property type="entry name" value="DSP"/>
    <property type="match status" value="1"/>
</dbReference>
<organism evidence="5 6">
    <name type="scientific">Tetrahymena thermophila (strain SB210)</name>
    <dbReference type="NCBI Taxonomy" id="312017"/>
    <lineage>
        <taxon>Eukaryota</taxon>
        <taxon>Sar</taxon>
        <taxon>Alveolata</taxon>
        <taxon>Ciliophora</taxon>
        <taxon>Intramacronucleata</taxon>
        <taxon>Oligohymenophorea</taxon>
        <taxon>Hymenostomatida</taxon>
        <taxon>Tetrahymenina</taxon>
        <taxon>Tetrahymenidae</taxon>
        <taxon>Tetrahymena</taxon>
    </lineage>
</organism>
<dbReference type="EMBL" id="GG662711">
    <property type="protein sequence ID" value="EAR94740.2"/>
    <property type="molecule type" value="Genomic_DNA"/>
</dbReference>
<dbReference type="InterPro" id="IPR016130">
    <property type="entry name" value="Tyr_Pase_AS"/>
</dbReference>
<dbReference type="Gene3D" id="3.90.190.10">
    <property type="entry name" value="Protein tyrosine phosphatase superfamily"/>
    <property type="match status" value="1"/>
</dbReference>
<dbReference type="AlphaFoldDB" id="Q23E47"/>
<gene>
    <name evidence="5" type="ORF">TTHERM_00672080</name>
</gene>
<evidence type="ECO:0000256" key="2">
    <source>
        <dbReference type="ARBA" id="ARBA00022912"/>
    </source>
</evidence>
<dbReference type="GO" id="GO:0008579">
    <property type="term" value="F:JUN kinase phosphatase activity"/>
    <property type="evidence" value="ECO:0007669"/>
    <property type="project" value="TreeGrafter"/>
</dbReference>
<dbReference type="SUPFAM" id="SSF52799">
    <property type="entry name" value="(Phosphotyrosine protein) phosphatases II"/>
    <property type="match status" value="1"/>
</dbReference>
<protein>
    <submittedName>
        <fullName evidence="5">Dual specificity phosphatase domain protein</fullName>
    </submittedName>
</protein>
<dbReference type="GeneID" id="7824860"/>
<dbReference type="STRING" id="312017.Q23E47"/>
<evidence type="ECO:0000256" key="1">
    <source>
        <dbReference type="ARBA" id="ARBA00022801"/>
    </source>
</evidence>
<accession>Q23E47</accession>
<dbReference type="PROSITE" id="PS50056">
    <property type="entry name" value="TYR_PHOSPHATASE_2"/>
    <property type="match status" value="1"/>
</dbReference>
<dbReference type="OrthoDB" id="292241at2759"/>
<dbReference type="PROSITE" id="PS00383">
    <property type="entry name" value="TYR_PHOSPHATASE_1"/>
    <property type="match status" value="1"/>
</dbReference>
<sequence length="616" mass="72402">MGSRKKQQLLNIKIPQNKNKLQNYTHIANIIDNVYLSDYNTAQDFQVLTLFKITHIINCSPQNCINNFGNKIQYLNVEILDEWEANLIENLDAIFKFIQKSQRQNGRILIHCYRGISRSPSVVIAYIIKNLNINENQALKYCKSRYQQAEPNASFMIQLQSYYKQQQDNQKLFLKQQQQQQQQQFQEIQKLNNVNSHEIKQIDQNQQQQLYIQRNLTNNPLNQQENQFYQSSPFNLLHFQQNKSLFQNVEQSCLISLQNSTISNSNIAQQQNIQDPILNGWNVSKNNQDYQINLNKISSQKNDFRISKNDDQLNNNNCLQINKYPELLIPQEEHLSSLECQNQNNNQQNLSLNKPLKSPSNYNHINYVKGKTQIEQFSDQNLDNIQTHWDHLSYNCQSHMDLNYRHTFSASCQDYSQLVLNSNEGNQSKFFRHSYHGDINSMNSYLIQTQSNSAHSQPLQQNISEETNTTKQDPQNQVEIKKNNILIHSNEELDSNCSIYAQSDKCSKQQKIISENQTQNNQNGFQSDSFASEKSYIENNSINQQRELRNSNQSNMSTTNNNETSFCSINHEKKYYNDYFYDDVDETLFGSWPQKKISNFLFSKYLFSLYLLKHIF</sequence>
<dbReference type="InterPro" id="IPR000387">
    <property type="entry name" value="Tyr_Pase_dom"/>
</dbReference>
<dbReference type="GO" id="GO:0005737">
    <property type="term" value="C:cytoplasm"/>
    <property type="evidence" value="ECO:0007669"/>
    <property type="project" value="TreeGrafter"/>
</dbReference>
<evidence type="ECO:0000259" key="3">
    <source>
        <dbReference type="PROSITE" id="PS50054"/>
    </source>
</evidence>
<dbReference type="Pfam" id="PF00782">
    <property type="entry name" value="DSPc"/>
    <property type="match status" value="1"/>
</dbReference>
<dbReference type="InterPro" id="IPR000340">
    <property type="entry name" value="Dual-sp_phosphatase_cat-dom"/>
</dbReference>
<dbReference type="Proteomes" id="UP000009168">
    <property type="component" value="Unassembled WGS sequence"/>
</dbReference>
<dbReference type="RefSeq" id="XP_001014985.2">
    <property type="nucleotide sequence ID" value="XM_001014985.2"/>
</dbReference>
<dbReference type="InterPro" id="IPR029021">
    <property type="entry name" value="Prot-tyrosine_phosphatase-like"/>
</dbReference>
<evidence type="ECO:0000313" key="6">
    <source>
        <dbReference type="Proteomes" id="UP000009168"/>
    </source>
</evidence>
<dbReference type="PANTHER" id="PTHR46377">
    <property type="entry name" value="DUAL SPECIFICITY PROTEIN PHOSPHATASE 19"/>
    <property type="match status" value="1"/>
</dbReference>
<feature type="domain" description="Tyrosine-protein phosphatase" evidence="3">
    <location>
        <begin position="26"/>
        <end position="168"/>
    </location>
</feature>
<dbReference type="InterPro" id="IPR020422">
    <property type="entry name" value="TYR_PHOSPHATASE_DUAL_dom"/>
</dbReference>
<keyword evidence="6" id="KW-1185">Reference proteome</keyword>
<evidence type="ECO:0000259" key="4">
    <source>
        <dbReference type="PROSITE" id="PS50056"/>
    </source>
</evidence>
<keyword evidence="1" id="KW-0378">Hydrolase</keyword>
<feature type="domain" description="Tyrosine specific protein phosphatases" evidence="4">
    <location>
        <begin position="85"/>
        <end position="145"/>
    </location>
</feature>
<dbReference type="PROSITE" id="PS50054">
    <property type="entry name" value="TYR_PHOSPHATASE_DUAL"/>
    <property type="match status" value="1"/>
</dbReference>
<dbReference type="SMART" id="SM00195">
    <property type="entry name" value="DSPc"/>
    <property type="match status" value="1"/>
</dbReference>
<dbReference type="KEGG" id="tet:TTHERM_00672080"/>
<proteinExistence type="predicted"/>